<sequence length="369" mass="41888">MLKTCSAQGATARAARRQRLRKKNKGKARFDFFHSPVSTSETEAKGWLSGAALKPRTRVLLKPLPNSKSDQQNRGQEPPSQQTKVVNDRVCPKRIWVGSIKFGARSKPKEERSSSHLGFTSRGFISRTKIKMLQIPVKSGEIFVIFRVFVIAVTDIGRKNSGFGSTMLHRPLRQSRIKQRLKTLNLKPLQTPNSMVTGETRSWFGFWSVYREGRRSHIVVDMKETRGGRMDWINYWDVIEIIMDGEGTSDQALIPIFNGILGIKQERSRASSASCFAQRWTYGSKSSHALRKESRNELTGLCQCPHERVQEQLKAISHATRGESQAEDQLADTGTDYCLQCQDRINIEGGKERKTENKDSFSIPLSFYF</sequence>
<feature type="region of interest" description="Disordered" evidence="1">
    <location>
        <begin position="1"/>
        <end position="27"/>
    </location>
</feature>
<protein>
    <submittedName>
        <fullName evidence="2">Uncharacterized protein</fullName>
    </submittedName>
</protein>
<feature type="compositionally biased region" description="Polar residues" evidence="1">
    <location>
        <begin position="66"/>
        <end position="85"/>
    </location>
</feature>
<dbReference type="Proteomes" id="UP000825729">
    <property type="component" value="Unassembled WGS sequence"/>
</dbReference>
<dbReference type="EMBL" id="JAINDJ010000003">
    <property type="protein sequence ID" value="KAG9452613.1"/>
    <property type="molecule type" value="Genomic_DNA"/>
</dbReference>
<keyword evidence="3" id="KW-1185">Reference proteome</keyword>
<comment type="caution">
    <text evidence="2">The sequence shown here is derived from an EMBL/GenBank/DDBJ whole genome shotgun (WGS) entry which is preliminary data.</text>
</comment>
<reference evidence="2 3" key="1">
    <citation type="submission" date="2021-07" db="EMBL/GenBank/DDBJ databases">
        <title>The Aristolochia fimbriata genome: insights into angiosperm evolution, floral development and chemical biosynthesis.</title>
        <authorList>
            <person name="Jiao Y."/>
        </authorList>
    </citation>
    <scope>NUCLEOTIDE SEQUENCE [LARGE SCALE GENOMIC DNA]</scope>
    <source>
        <strain evidence="2">IBCAS-2021</strain>
        <tissue evidence="2">Leaf</tissue>
    </source>
</reference>
<gene>
    <name evidence="2" type="ORF">H6P81_005517</name>
</gene>
<evidence type="ECO:0000313" key="2">
    <source>
        <dbReference type="EMBL" id="KAG9452613.1"/>
    </source>
</evidence>
<evidence type="ECO:0000256" key="1">
    <source>
        <dbReference type="SAM" id="MobiDB-lite"/>
    </source>
</evidence>
<evidence type="ECO:0000313" key="3">
    <source>
        <dbReference type="Proteomes" id="UP000825729"/>
    </source>
</evidence>
<accession>A0AAV7EZ68</accession>
<organism evidence="2 3">
    <name type="scientific">Aristolochia fimbriata</name>
    <name type="common">White veined hardy Dutchman's pipe vine</name>
    <dbReference type="NCBI Taxonomy" id="158543"/>
    <lineage>
        <taxon>Eukaryota</taxon>
        <taxon>Viridiplantae</taxon>
        <taxon>Streptophyta</taxon>
        <taxon>Embryophyta</taxon>
        <taxon>Tracheophyta</taxon>
        <taxon>Spermatophyta</taxon>
        <taxon>Magnoliopsida</taxon>
        <taxon>Magnoliidae</taxon>
        <taxon>Piperales</taxon>
        <taxon>Aristolochiaceae</taxon>
        <taxon>Aristolochia</taxon>
    </lineage>
</organism>
<feature type="region of interest" description="Disordered" evidence="1">
    <location>
        <begin position="63"/>
        <end position="85"/>
    </location>
</feature>
<feature type="compositionally biased region" description="Basic residues" evidence="1">
    <location>
        <begin position="14"/>
        <end position="27"/>
    </location>
</feature>
<dbReference type="AlphaFoldDB" id="A0AAV7EZ68"/>
<name>A0AAV7EZ68_ARIFI</name>
<proteinExistence type="predicted"/>